<proteinExistence type="predicted"/>
<evidence type="ECO:0000313" key="3">
    <source>
        <dbReference type="EMBL" id="CDP97177.1"/>
    </source>
</evidence>
<sequence length="275" mass="31862">MKEMNALLKNAIEIIKKARKSLERQNEVNIAIEAEFSNFSSEINREFNKLYNRICKIKRDYKNRIEFLKSMCQHYTNNLSHRMNELAFDEMEIWQKLNKLEWDIIILQCVGRSLIEASTSYLSEIYFDNIEQTLHKTKKNLTQIDNIVANNYNLSIAYGITLSPVPSVFASEISVDDNKVNVSPFMEILQLISNSVQNVQRLPCIADGNYVDQNNLIDEARKLLTICNNIQQKIMNVEYLNTTRRSHASNDSNDKTASSTDHRIINTSDLNSKQQ</sequence>
<gene>
    <name evidence="3" type="ORF">Bm1384</name>
    <name evidence="3" type="ORF">BM_Bm1384</name>
</gene>
<protein>
    <submittedName>
        <fullName evidence="3">Bm1384</fullName>
    </submittedName>
</protein>
<evidence type="ECO:0000256" key="1">
    <source>
        <dbReference type="SAM" id="Coils"/>
    </source>
</evidence>
<organism evidence="3">
    <name type="scientific">Brugia malayi</name>
    <name type="common">Filarial nematode worm</name>
    <dbReference type="NCBI Taxonomy" id="6279"/>
    <lineage>
        <taxon>Eukaryota</taxon>
        <taxon>Metazoa</taxon>
        <taxon>Ecdysozoa</taxon>
        <taxon>Nematoda</taxon>
        <taxon>Chromadorea</taxon>
        <taxon>Rhabditida</taxon>
        <taxon>Spirurina</taxon>
        <taxon>Spiruromorpha</taxon>
        <taxon>Filarioidea</taxon>
        <taxon>Onchocercidae</taxon>
        <taxon>Brugia</taxon>
    </lineage>
</organism>
<keyword evidence="1" id="KW-0175">Coiled coil</keyword>
<dbReference type="EMBL" id="LN856980">
    <property type="protein sequence ID" value="CDP97177.1"/>
    <property type="molecule type" value="Genomic_DNA"/>
</dbReference>
<feature type="region of interest" description="Disordered" evidence="2">
    <location>
        <begin position="245"/>
        <end position="275"/>
    </location>
</feature>
<evidence type="ECO:0000256" key="2">
    <source>
        <dbReference type="SAM" id="MobiDB-lite"/>
    </source>
</evidence>
<reference evidence="3" key="1">
    <citation type="journal article" date="2007" name="Science">
        <title>Draft genome of the filarial nematode parasite Brugia malayi.</title>
        <authorList>
            <person name="Ghedin E."/>
            <person name="Wang S."/>
            <person name="Spiro D."/>
            <person name="Caler E."/>
            <person name="Zhao Q."/>
            <person name="Crabtree J."/>
            <person name="Allen J.E."/>
            <person name="Delcher A.L."/>
            <person name="Guiliano D.B."/>
            <person name="Miranda-Saavedra D."/>
            <person name="Angiuoli S.V."/>
            <person name="Creasy T."/>
            <person name="Amedeo P."/>
            <person name="Haas B."/>
            <person name="El-Sayed N.M."/>
            <person name="Wortman J.R."/>
            <person name="Feldblyum T."/>
            <person name="Tallon L."/>
            <person name="Schatz M."/>
            <person name="Shumway M."/>
            <person name="Koo H."/>
            <person name="Salzberg S.L."/>
            <person name="Schobel S."/>
            <person name="Pertea M."/>
            <person name="Pop M."/>
            <person name="White O."/>
            <person name="Barton G.J."/>
            <person name="Carlow C.K."/>
            <person name="Crawford M.J."/>
            <person name="Daub J."/>
            <person name="Dimmic M.W."/>
            <person name="Estes C.F."/>
            <person name="Foster J.M."/>
            <person name="Ganatra M."/>
            <person name="Gregory W.F."/>
            <person name="Johnson N.M."/>
            <person name="Jin J."/>
            <person name="Komuniecki R."/>
            <person name="Korf I."/>
            <person name="Kumar S."/>
            <person name="Laney S."/>
            <person name="Li B.W."/>
            <person name="Li W."/>
            <person name="Lindblom T.H."/>
            <person name="Lustigman S."/>
            <person name="Ma D."/>
            <person name="Maina C.V."/>
            <person name="Martin D.M."/>
            <person name="McCarter J.P."/>
            <person name="McReynolds L."/>
            <person name="Mitreva M."/>
            <person name="Nutman T.B."/>
            <person name="Parkinson J."/>
            <person name="Peregrin-Alvarez J.M."/>
            <person name="Poole C."/>
            <person name="Ren Q."/>
            <person name="Saunders L."/>
            <person name="Sluder A.E."/>
            <person name="Smith K."/>
            <person name="Stanke M."/>
            <person name="Unnasch T.R."/>
            <person name="Ware J."/>
            <person name="Wei A.D."/>
            <person name="Weil G."/>
            <person name="Williams D.J."/>
            <person name="Zhang Y."/>
            <person name="Williams S.A."/>
            <person name="Fraser-Liggett C."/>
            <person name="Slatko B."/>
            <person name="Blaxter M.L."/>
            <person name="Scott A.L."/>
        </authorList>
    </citation>
    <scope>NUCLEOTIDE SEQUENCE</scope>
    <source>
        <strain evidence="3">FR3</strain>
    </source>
</reference>
<reference evidence="3" key="2">
    <citation type="submission" date="2012-12" db="EMBL/GenBank/DDBJ databases">
        <authorList>
            <person name="Gao Y.W."/>
            <person name="Fan S.T."/>
            <person name="Sun H.T."/>
            <person name="Wang Z."/>
            <person name="Gao X.L."/>
            <person name="Li Y.G."/>
            <person name="Wang T.C."/>
            <person name="Zhang K."/>
            <person name="Xu W.W."/>
            <person name="Yu Z.J."/>
            <person name="Xia X.Z."/>
        </authorList>
    </citation>
    <scope>NUCLEOTIDE SEQUENCE</scope>
    <source>
        <strain evidence="3">FR3</strain>
    </source>
</reference>
<dbReference type="AlphaFoldDB" id="A0A0J9XXJ3"/>
<accession>A0A0J9XXJ3</accession>
<name>A0A0J9XXJ3_BRUMA</name>
<feature type="coiled-coil region" evidence="1">
    <location>
        <begin position="1"/>
        <end position="78"/>
    </location>
</feature>
<dbReference type="OMA" id="CKIKRDY"/>